<gene>
    <name evidence="3" type="ORF">IG193_00595</name>
</gene>
<accession>A0A7L9FGW3</accession>
<dbReference type="GeneID" id="59148349"/>
<sequence length="241" mass="26090">MELDFRAPLIRERLSSIKLVVPVASPKGGVGKTTIASALSVLLARSGVKTGVLDLDFTNPTTHIMLGVDTASAMPEEEKGVLPVRVEENLELMGLAFYTRDRPLPLRGHSVVDALREVLAITRWSSTVLVVDSPPGLSDALLEMLRLARGSRVLVVSACDKLSLVSTKRILEFLEHEGVAVLGVVANMCKDCRGLEEALGVKPLDCVPRFEQLREGDRDRLAELFSGTLAGVLGRVREALD</sequence>
<dbReference type="RefSeq" id="WP_192818971.1">
    <property type="nucleotide sequence ID" value="NZ_CP062310.1"/>
</dbReference>
<reference evidence="3 4" key="1">
    <citation type="submission" date="2020-10" db="EMBL/GenBank/DDBJ databases">
        <title>Thermofilum lucidum 3507LT sp. nov. a novel member of Thermofilaceae family isolated from Chile hot spring, and proposal of description order Thermofilales.</title>
        <authorList>
            <person name="Zayulina K.S."/>
            <person name="Elcheninov A.G."/>
            <person name="Toshchakov S.V."/>
            <person name="Kublanov I.V."/>
        </authorList>
    </citation>
    <scope>NUCLEOTIDE SEQUENCE [LARGE SCALE GENOMIC DNA]</scope>
    <source>
        <strain evidence="3 4">3507LT</strain>
    </source>
</reference>
<dbReference type="Pfam" id="PF10609">
    <property type="entry name" value="ParA"/>
    <property type="match status" value="1"/>
</dbReference>
<dbReference type="Gene3D" id="3.40.50.300">
    <property type="entry name" value="P-loop containing nucleotide triphosphate hydrolases"/>
    <property type="match status" value="1"/>
</dbReference>
<evidence type="ECO:0000313" key="3">
    <source>
        <dbReference type="EMBL" id="QOJ78999.1"/>
    </source>
</evidence>
<dbReference type="PANTHER" id="PTHR42961">
    <property type="entry name" value="IRON-SULFUR PROTEIN NUBPL"/>
    <property type="match status" value="1"/>
</dbReference>
<dbReference type="EMBL" id="CP062310">
    <property type="protein sequence ID" value="QOJ78999.1"/>
    <property type="molecule type" value="Genomic_DNA"/>
</dbReference>
<dbReference type="PANTHER" id="PTHR42961:SF2">
    <property type="entry name" value="IRON-SULFUR PROTEIN NUBPL"/>
    <property type="match status" value="1"/>
</dbReference>
<dbReference type="InParanoid" id="A0A7L9FGW3"/>
<dbReference type="InterPro" id="IPR044304">
    <property type="entry name" value="NUBPL-like"/>
</dbReference>
<proteinExistence type="predicted"/>
<dbReference type="SUPFAM" id="SSF52540">
    <property type="entry name" value="P-loop containing nucleoside triphosphate hydrolases"/>
    <property type="match status" value="1"/>
</dbReference>
<keyword evidence="4" id="KW-1185">Reference proteome</keyword>
<dbReference type="InterPro" id="IPR027417">
    <property type="entry name" value="P-loop_NTPase"/>
</dbReference>
<dbReference type="Proteomes" id="UP000594121">
    <property type="component" value="Chromosome"/>
</dbReference>
<protein>
    <submittedName>
        <fullName evidence="3">P-loop NTPase</fullName>
    </submittedName>
</protein>
<evidence type="ECO:0000313" key="4">
    <source>
        <dbReference type="Proteomes" id="UP000594121"/>
    </source>
</evidence>
<evidence type="ECO:0000256" key="1">
    <source>
        <dbReference type="ARBA" id="ARBA00022741"/>
    </source>
</evidence>
<organism evidence="3 4">
    <name type="scientific">Infirmifilum lucidum</name>
    <dbReference type="NCBI Taxonomy" id="2776706"/>
    <lineage>
        <taxon>Archaea</taxon>
        <taxon>Thermoproteota</taxon>
        <taxon>Thermoprotei</taxon>
        <taxon>Thermofilales</taxon>
        <taxon>Thermofilaceae</taxon>
        <taxon>Infirmifilum</taxon>
    </lineage>
</organism>
<dbReference type="InterPro" id="IPR033756">
    <property type="entry name" value="YlxH/NBP35"/>
</dbReference>
<dbReference type="GO" id="GO:0005524">
    <property type="term" value="F:ATP binding"/>
    <property type="evidence" value="ECO:0007669"/>
    <property type="project" value="UniProtKB-KW"/>
</dbReference>
<dbReference type="KEGG" id="thel:IG193_00595"/>
<dbReference type="GO" id="GO:0016226">
    <property type="term" value="P:iron-sulfur cluster assembly"/>
    <property type="evidence" value="ECO:0007669"/>
    <property type="project" value="InterPro"/>
</dbReference>
<keyword evidence="2" id="KW-0067">ATP-binding</keyword>
<dbReference type="AlphaFoldDB" id="A0A7L9FGW3"/>
<evidence type="ECO:0000256" key="2">
    <source>
        <dbReference type="ARBA" id="ARBA00022840"/>
    </source>
</evidence>
<name>A0A7L9FGW3_9CREN</name>
<dbReference type="GO" id="GO:0051539">
    <property type="term" value="F:4 iron, 4 sulfur cluster binding"/>
    <property type="evidence" value="ECO:0007669"/>
    <property type="project" value="TreeGrafter"/>
</dbReference>
<keyword evidence="1" id="KW-0547">Nucleotide-binding</keyword>